<keyword evidence="3" id="KW-1185">Reference proteome</keyword>
<reference evidence="2 3" key="1">
    <citation type="journal article" date="2013" name="BMC Genomics">
        <title>Genome sequencing and comparative genomics of honey bee microsporidia, Nosema apis reveal novel insights into host-parasite interactions.</title>
        <authorList>
            <person name="Chen Yp."/>
            <person name="Pettis J.S."/>
            <person name="Zhao Y."/>
            <person name="Liu X."/>
            <person name="Tallon L.J."/>
            <person name="Sadzewicz L.D."/>
            <person name="Li R."/>
            <person name="Zheng H."/>
            <person name="Huang S."/>
            <person name="Zhang X."/>
            <person name="Hamilton M.C."/>
            <person name="Pernal S.F."/>
            <person name="Melathopoulos A.P."/>
            <person name="Yan X."/>
            <person name="Evans J.D."/>
        </authorList>
    </citation>
    <scope>NUCLEOTIDE SEQUENCE [LARGE SCALE GENOMIC DNA]</scope>
    <source>
        <strain evidence="2 3">BRL 01</strain>
    </source>
</reference>
<name>T0LDD5_9MICR</name>
<gene>
    <name evidence="2" type="ORF">NAPIS_ORF00110</name>
</gene>
<evidence type="ECO:0000256" key="1">
    <source>
        <dbReference type="SAM" id="MobiDB-lite"/>
    </source>
</evidence>
<feature type="compositionally biased region" description="Polar residues" evidence="1">
    <location>
        <begin position="1"/>
        <end position="10"/>
    </location>
</feature>
<accession>T0LDD5</accession>
<feature type="region of interest" description="Disordered" evidence="1">
    <location>
        <begin position="1"/>
        <end position="29"/>
    </location>
</feature>
<evidence type="ECO:0000313" key="3">
    <source>
        <dbReference type="Proteomes" id="UP000053780"/>
    </source>
</evidence>
<dbReference type="EMBL" id="KE646897">
    <property type="protein sequence ID" value="EQB62313.1"/>
    <property type="molecule type" value="Genomic_DNA"/>
</dbReference>
<feature type="compositionally biased region" description="Basic and acidic residues" evidence="1">
    <location>
        <begin position="15"/>
        <end position="29"/>
    </location>
</feature>
<sequence>MVDESNNTVTNKRKIINEQETRDEDNSINKYDKYPNENFIIKKQKLIEDQLENINNYCDFNNLKSYNLSFFDEFNEIFELSNDKFNSKNESLIINNDIEYCSFDDANNFDNLLTINDEYNNEDFIYYCNLFSLNLLDNINSDNNNNIEVIENIIDNEKLHIFDNDLNLNNTYKINDSNDKFINLNISSDNTKRCASSFYFTEIFDIIFQDLLNILKIVYCI</sequence>
<dbReference type="Proteomes" id="UP000053780">
    <property type="component" value="Unassembled WGS sequence"/>
</dbReference>
<dbReference type="AlphaFoldDB" id="T0LDD5"/>
<dbReference type="HOGENOM" id="CLU_1310453_0_0_1"/>
<evidence type="ECO:0000313" key="2">
    <source>
        <dbReference type="EMBL" id="EQB62313.1"/>
    </source>
</evidence>
<proteinExistence type="predicted"/>
<protein>
    <submittedName>
        <fullName evidence="2">Uncharacterized protein</fullName>
    </submittedName>
</protein>
<dbReference type="VEuPathDB" id="MicrosporidiaDB:NAPIS_ORF00110"/>
<organism evidence="2 3">
    <name type="scientific">Vairimorpha apis BRL 01</name>
    <dbReference type="NCBI Taxonomy" id="1037528"/>
    <lineage>
        <taxon>Eukaryota</taxon>
        <taxon>Fungi</taxon>
        <taxon>Fungi incertae sedis</taxon>
        <taxon>Microsporidia</taxon>
        <taxon>Nosematidae</taxon>
        <taxon>Vairimorpha</taxon>
    </lineage>
</organism>